<accession>A0A9P5XGZ9</accession>
<proteinExistence type="predicted"/>
<organism evidence="1 2">
    <name type="scientific">Macrolepiota fuliginosa MF-IS2</name>
    <dbReference type="NCBI Taxonomy" id="1400762"/>
    <lineage>
        <taxon>Eukaryota</taxon>
        <taxon>Fungi</taxon>
        <taxon>Dikarya</taxon>
        <taxon>Basidiomycota</taxon>
        <taxon>Agaricomycotina</taxon>
        <taxon>Agaricomycetes</taxon>
        <taxon>Agaricomycetidae</taxon>
        <taxon>Agaricales</taxon>
        <taxon>Agaricineae</taxon>
        <taxon>Agaricaceae</taxon>
        <taxon>Macrolepiota</taxon>
    </lineage>
</organism>
<protein>
    <submittedName>
        <fullName evidence="1">Uncharacterized protein</fullName>
    </submittedName>
</protein>
<dbReference type="AlphaFoldDB" id="A0A9P5XGZ9"/>
<dbReference type="EMBL" id="MU151097">
    <property type="protein sequence ID" value="KAF9450784.1"/>
    <property type="molecule type" value="Genomic_DNA"/>
</dbReference>
<evidence type="ECO:0000313" key="1">
    <source>
        <dbReference type="EMBL" id="KAF9450784.1"/>
    </source>
</evidence>
<evidence type="ECO:0000313" key="2">
    <source>
        <dbReference type="Proteomes" id="UP000807342"/>
    </source>
</evidence>
<sequence length="172" mass="19410">MSIIDNLDDISARLDQTSPNYVEVAATVMPKRMTGIKHMLRPACRFLPVPMSLGWQENPIDDDYPQRLLIQGLQFTDINSGATRTVTAPWMHALYATTYEEQPSSVTEVKLEDVRFTTFFTWQHLAALCVLSIQGILGLWAFGHNQFREGTFILLETPVLSKNQGNMCCTKA</sequence>
<name>A0A9P5XGZ9_9AGAR</name>
<dbReference type="OrthoDB" id="2997720at2759"/>
<reference evidence="1" key="1">
    <citation type="submission" date="2020-11" db="EMBL/GenBank/DDBJ databases">
        <authorList>
            <consortium name="DOE Joint Genome Institute"/>
            <person name="Ahrendt S."/>
            <person name="Riley R."/>
            <person name="Andreopoulos W."/>
            <person name="Labutti K."/>
            <person name="Pangilinan J."/>
            <person name="Ruiz-Duenas F.J."/>
            <person name="Barrasa J.M."/>
            <person name="Sanchez-Garcia M."/>
            <person name="Camarero S."/>
            <person name="Miyauchi S."/>
            <person name="Serrano A."/>
            <person name="Linde D."/>
            <person name="Babiker R."/>
            <person name="Drula E."/>
            <person name="Ayuso-Fernandez I."/>
            <person name="Pacheco R."/>
            <person name="Padilla G."/>
            <person name="Ferreira P."/>
            <person name="Barriuso J."/>
            <person name="Kellner H."/>
            <person name="Castanera R."/>
            <person name="Alfaro M."/>
            <person name="Ramirez L."/>
            <person name="Pisabarro A.G."/>
            <person name="Kuo A."/>
            <person name="Tritt A."/>
            <person name="Lipzen A."/>
            <person name="He G."/>
            <person name="Yan M."/>
            <person name="Ng V."/>
            <person name="Cullen D."/>
            <person name="Martin F."/>
            <person name="Rosso M.-N."/>
            <person name="Henrissat B."/>
            <person name="Hibbett D."/>
            <person name="Martinez A.T."/>
            <person name="Grigoriev I.V."/>
        </authorList>
    </citation>
    <scope>NUCLEOTIDE SEQUENCE</scope>
    <source>
        <strain evidence="1">MF-IS2</strain>
    </source>
</reference>
<comment type="caution">
    <text evidence="1">The sequence shown here is derived from an EMBL/GenBank/DDBJ whole genome shotgun (WGS) entry which is preliminary data.</text>
</comment>
<dbReference type="Proteomes" id="UP000807342">
    <property type="component" value="Unassembled WGS sequence"/>
</dbReference>
<keyword evidence="2" id="KW-1185">Reference proteome</keyword>
<gene>
    <name evidence="1" type="ORF">P691DRAFT_788467</name>
</gene>